<evidence type="ECO:0000259" key="3">
    <source>
        <dbReference type="Pfam" id="PF13399"/>
    </source>
</evidence>
<dbReference type="AlphaFoldDB" id="A0AAE3KJY0"/>
<evidence type="ECO:0000313" key="4">
    <source>
        <dbReference type="EMBL" id="MCP2164828.1"/>
    </source>
</evidence>
<feature type="compositionally biased region" description="Low complexity" evidence="1">
    <location>
        <begin position="110"/>
        <end position="122"/>
    </location>
</feature>
<sequence>MSPAEPPGQSRARVAGIGLLGVSGVALVLGVVSLFTGGSSPEAAPTAAPPTGSAQSTASTQSTTEVGSSAPPESSTAPAGGESSSAAQPPASTGTSTPSDQGQQPGGTPTGAQPPGGVAQPGDQAVTVRVYNNSTISGLAARAAEELRANGWQVDDVGNYSQGKIATTTVYYRPGTDEEAQAQRLGERFRVRVEPRFEGIESASPGVILIVTNDYQGPKTNK</sequence>
<keyword evidence="2" id="KW-0812">Transmembrane</keyword>
<accession>A0AAE3KJY0</accession>
<keyword evidence="2" id="KW-0472">Membrane</keyword>
<reference evidence="4" key="1">
    <citation type="submission" date="2022-06" db="EMBL/GenBank/DDBJ databases">
        <title>Genomic Encyclopedia of Archaeal and Bacterial Type Strains, Phase II (KMG-II): from individual species to whole genera.</title>
        <authorList>
            <person name="Goeker M."/>
        </authorList>
    </citation>
    <scope>NUCLEOTIDE SEQUENCE</scope>
    <source>
        <strain evidence="4">DSM 43935</strain>
    </source>
</reference>
<dbReference type="Gene3D" id="3.30.70.2390">
    <property type="match status" value="1"/>
</dbReference>
<evidence type="ECO:0000313" key="5">
    <source>
        <dbReference type="Proteomes" id="UP001206128"/>
    </source>
</evidence>
<comment type="caution">
    <text evidence="4">The sequence shown here is derived from an EMBL/GenBank/DDBJ whole genome shotgun (WGS) entry which is preliminary data.</text>
</comment>
<gene>
    <name evidence="4" type="ORF">LX83_001668</name>
</gene>
<dbReference type="Proteomes" id="UP001206128">
    <property type="component" value="Unassembled WGS sequence"/>
</dbReference>
<name>A0AAE3KJY0_9PSEU</name>
<evidence type="ECO:0000256" key="2">
    <source>
        <dbReference type="SAM" id="Phobius"/>
    </source>
</evidence>
<feature type="domain" description="LytR/CpsA/Psr regulator C-terminal" evidence="3">
    <location>
        <begin position="126"/>
        <end position="215"/>
    </location>
</feature>
<dbReference type="InterPro" id="IPR027381">
    <property type="entry name" value="LytR/CpsA/Psr_C"/>
</dbReference>
<dbReference type="EMBL" id="JAMTCK010000003">
    <property type="protein sequence ID" value="MCP2164828.1"/>
    <property type="molecule type" value="Genomic_DNA"/>
</dbReference>
<organism evidence="4 5">
    <name type="scientific">Goodfellowiella coeruleoviolacea</name>
    <dbReference type="NCBI Taxonomy" id="334858"/>
    <lineage>
        <taxon>Bacteria</taxon>
        <taxon>Bacillati</taxon>
        <taxon>Actinomycetota</taxon>
        <taxon>Actinomycetes</taxon>
        <taxon>Pseudonocardiales</taxon>
        <taxon>Pseudonocardiaceae</taxon>
        <taxon>Goodfellowiella</taxon>
    </lineage>
</organism>
<feature type="compositionally biased region" description="Polar residues" evidence="1">
    <location>
        <begin position="82"/>
        <end position="95"/>
    </location>
</feature>
<keyword evidence="5" id="KW-1185">Reference proteome</keyword>
<protein>
    <submittedName>
        <fullName evidence="4">LytR cell envelope-related transcriptional attenuator</fullName>
    </submittedName>
</protein>
<feature type="compositionally biased region" description="Low complexity" evidence="1">
    <location>
        <begin position="37"/>
        <end position="81"/>
    </location>
</feature>
<dbReference type="Pfam" id="PF13399">
    <property type="entry name" value="LytR_C"/>
    <property type="match status" value="1"/>
</dbReference>
<feature type="transmembrane region" description="Helical" evidence="2">
    <location>
        <begin position="12"/>
        <end position="35"/>
    </location>
</feature>
<dbReference type="RefSeq" id="WP_253768952.1">
    <property type="nucleotide sequence ID" value="NZ_JAMTCK010000003.1"/>
</dbReference>
<evidence type="ECO:0000256" key="1">
    <source>
        <dbReference type="SAM" id="MobiDB-lite"/>
    </source>
</evidence>
<keyword evidence="2" id="KW-1133">Transmembrane helix</keyword>
<feature type="region of interest" description="Disordered" evidence="1">
    <location>
        <begin position="37"/>
        <end position="122"/>
    </location>
</feature>
<proteinExistence type="predicted"/>